<keyword evidence="1" id="KW-0812">Transmembrane</keyword>
<name>A0A1G6QYH6_9BRAD</name>
<feature type="transmembrane region" description="Helical" evidence="1">
    <location>
        <begin position="257"/>
        <end position="276"/>
    </location>
</feature>
<dbReference type="PANTHER" id="PTHR43044">
    <property type="match status" value="1"/>
</dbReference>
<dbReference type="RefSeq" id="WP_092081600.1">
    <property type="nucleotide sequence ID" value="NZ_FMZW01000006.1"/>
</dbReference>
<dbReference type="EMBL" id="FMZW01000006">
    <property type="protein sequence ID" value="SDC97321.1"/>
    <property type="molecule type" value="Genomic_DNA"/>
</dbReference>
<dbReference type="Proteomes" id="UP000199245">
    <property type="component" value="Unassembled WGS sequence"/>
</dbReference>
<feature type="transmembrane region" description="Helical" evidence="1">
    <location>
        <begin position="148"/>
        <end position="168"/>
    </location>
</feature>
<feature type="transmembrane region" description="Helical" evidence="1">
    <location>
        <begin position="73"/>
        <end position="92"/>
    </location>
</feature>
<dbReference type="PANTHER" id="PTHR43044:SF1">
    <property type="entry name" value="QUINOL:CYTOCHROME C OXIDOREDUCTASE QUINONE-BINDING SUBUNIT 2"/>
    <property type="match status" value="1"/>
</dbReference>
<evidence type="ECO:0000313" key="2">
    <source>
        <dbReference type="EMBL" id="SDC97321.1"/>
    </source>
</evidence>
<reference evidence="2 3" key="1">
    <citation type="submission" date="2016-10" db="EMBL/GenBank/DDBJ databases">
        <authorList>
            <person name="de Groot N.N."/>
        </authorList>
    </citation>
    <scope>NUCLEOTIDE SEQUENCE [LARGE SCALE GENOMIC DNA]</scope>
    <source>
        <strain evidence="2 3">R5</strain>
    </source>
</reference>
<feature type="transmembrane region" description="Helical" evidence="1">
    <location>
        <begin position="112"/>
        <end position="136"/>
    </location>
</feature>
<feature type="transmembrane region" description="Helical" evidence="1">
    <location>
        <begin position="180"/>
        <end position="205"/>
    </location>
</feature>
<gene>
    <name evidence="2" type="ORF">SAMN05216337_1006166</name>
</gene>
<keyword evidence="1" id="KW-1133">Transmembrane helix</keyword>
<feature type="transmembrane region" description="Helical" evidence="1">
    <location>
        <begin position="34"/>
        <end position="61"/>
    </location>
</feature>
<feature type="transmembrane region" description="Helical" evidence="1">
    <location>
        <begin position="217"/>
        <end position="237"/>
    </location>
</feature>
<proteinExistence type="predicted"/>
<feature type="transmembrane region" description="Helical" evidence="1">
    <location>
        <begin position="12"/>
        <end position="28"/>
    </location>
</feature>
<sequence length="360" mass="39454">MIGRDLRDRRLMIAVVGPAGMLVAGAFADHRSTAAAYLVAWIAVSAVPIGTLGVLMTSYLVRRAWTEELQPAMTAICATLPIFGVLFLPVLLDLAALYPAAGPHATLPAFKAVYLAPRFVAARTVIYFIVWTWLALKLRAAWPEPDRMARTASGGLIVYAISVSFAGVDWMEALQPQFHSSIYGLLYLGMVLLNGVAGAIGLGLLLCRIRRAGGYNALLLSTILLWAYLHAMQYIVIWSANIPDEVAWYIDRSSNGWQFVLSLLAVGQLVFPFFALLSHRIRADRRWLLGLCALTLAMRICEVSVLAFPAIDGLHGWLAGIMLVTALALLMGVLAWGVAFRLRHGRWLNFAPPRVRAEAE</sequence>
<dbReference type="AlphaFoldDB" id="A0A1G6QYH6"/>
<organism evidence="2 3">
    <name type="scientific">Bradyrhizobium brasilense</name>
    <dbReference type="NCBI Taxonomy" id="1419277"/>
    <lineage>
        <taxon>Bacteria</taxon>
        <taxon>Pseudomonadati</taxon>
        <taxon>Pseudomonadota</taxon>
        <taxon>Alphaproteobacteria</taxon>
        <taxon>Hyphomicrobiales</taxon>
        <taxon>Nitrobacteraceae</taxon>
        <taxon>Bradyrhizobium</taxon>
    </lineage>
</organism>
<evidence type="ECO:0000313" key="3">
    <source>
        <dbReference type="Proteomes" id="UP000199245"/>
    </source>
</evidence>
<feature type="transmembrane region" description="Helical" evidence="1">
    <location>
        <begin position="288"/>
        <end position="311"/>
    </location>
</feature>
<protein>
    <submittedName>
        <fullName evidence="2">Quinol:cytochrome c oxidoreductase quinone-binding subunit 2</fullName>
    </submittedName>
</protein>
<feature type="transmembrane region" description="Helical" evidence="1">
    <location>
        <begin position="317"/>
        <end position="340"/>
    </location>
</feature>
<evidence type="ECO:0000256" key="1">
    <source>
        <dbReference type="SAM" id="Phobius"/>
    </source>
</evidence>
<accession>A0A1G6QYH6</accession>
<keyword evidence="1" id="KW-0472">Membrane</keyword>